<dbReference type="Pfam" id="PF02811">
    <property type="entry name" value="PHP"/>
    <property type="match status" value="1"/>
</dbReference>
<comment type="similarity">
    <text evidence="2">Belongs to the DNA polymerase type-C family. DnaE subfamily.</text>
</comment>
<dbReference type="Proteomes" id="UP000831537">
    <property type="component" value="Chromosome"/>
</dbReference>
<dbReference type="Pfam" id="PF07733">
    <property type="entry name" value="DNA_pol3_alpha"/>
    <property type="match status" value="1"/>
</dbReference>
<dbReference type="GO" id="GO:0003887">
    <property type="term" value="F:DNA-directed DNA polymerase activity"/>
    <property type="evidence" value="ECO:0007669"/>
    <property type="project" value="UniProtKB-EC"/>
</dbReference>
<evidence type="ECO:0000313" key="12">
    <source>
        <dbReference type="EMBL" id="UOQ86278.1"/>
    </source>
</evidence>
<keyword evidence="6 12" id="KW-0548">Nucleotidyltransferase</keyword>
<dbReference type="InterPro" id="IPR029460">
    <property type="entry name" value="DNAPol_HHH"/>
</dbReference>
<dbReference type="Pfam" id="PF14579">
    <property type="entry name" value="HHH_6"/>
    <property type="match status" value="1"/>
</dbReference>
<dbReference type="Pfam" id="PF01336">
    <property type="entry name" value="tRNA_anti-codon"/>
    <property type="match status" value="1"/>
</dbReference>
<evidence type="ECO:0000256" key="6">
    <source>
        <dbReference type="ARBA" id="ARBA00022695"/>
    </source>
</evidence>
<protein>
    <recommendedName>
        <fullName evidence="4">DNA polymerase III subunit alpha</fullName>
        <ecNumber evidence="3">2.7.7.7</ecNumber>
    </recommendedName>
</protein>
<evidence type="ECO:0000256" key="7">
    <source>
        <dbReference type="ARBA" id="ARBA00022705"/>
    </source>
</evidence>
<dbReference type="InterPro" id="IPR016195">
    <property type="entry name" value="Pol/histidinol_Pase-like"/>
</dbReference>
<dbReference type="NCBIfam" id="TIGR00594">
    <property type="entry name" value="polc"/>
    <property type="match status" value="1"/>
</dbReference>
<dbReference type="InterPro" id="IPR003141">
    <property type="entry name" value="Pol/His_phosphatase_N"/>
</dbReference>
<accession>A0ABY4GPG2</accession>
<keyword evidence="7" id="KW-0235">DNA replication</keyword>
<dbReference type="Gene3D" id="3.20.20.140">
    <property type="entry name" value="Metal-dependent hydrolases"/>
    <property type="match status" value="1"/>
</dbReference>
<evidence type="ECO:0000256" key="2">
    <source>
        <dbReference type="ARBA" id="ARBA00009496"/>
    </source>
</evidence>
<evidence type="ECO:0000256" key="3">
    <source>
        <dbReference type="ARBA" id="ARBA00012417"/>
    </source>
</evidence>
<sequence>MPELTALQVKSGYSLMKSTIQIDSLIEQAKHLGYTSLAITDHQVMHGAIRFYTACKEAGIKPIIGLTFALMVENEPVHVIGLAKNYQGYQQLLQISTAIQYGEDITVERMKDSQEDLMLLIPADQWTADDIEPQVDVLSRLLSPVRFYLGISKSMLPNRDQLQQLSVEKIALQDIRYLVEQDAVAYSCLKAMDQGVKWHKNMLDELEGSSLPTYEEQEWLFQTWPELIGNANRVADQCCAEIPLDQRLLPKYPVPDNKHADQFLEELCEKELEAAYPTVTDEVKARFHYELDVIQSMGFSDYFLIVWDFVEYAKQQDIMVGPGRGSAAGSLVAFLLGITNVDPIKYELLFERFLNPERVTMPDIDIDFSDERRDEVIRYVVEKYGADYVAQIVTFGTFAARSLLRELFKALVIEESDQAYILKSLPKDSGQSIAAMLKAAPELTEYIKQSDSLKNLFKIANRLEGLPRHVSTHAAGVIISQDKLVDYAAAMPAQNEVPLTQYAMNDLAKIGLLKMDFLGLRNLSLIEKIVKQIERQYKQRISLDNIPFDDAATFSLLQNGHTNGVFQLESQGMQQVLRELKPTEFEDVVAVNALYRPGPMEFIPAYVSRKHEKEKVRYPHPDLKPILAKTYGVLVYQEQIMQIVHVMAGFSYGEADILRRAVSKKDKEALINNQSKFINGCLQKGYDKQIAEQIFDWIVRFSNYGFNRSHAVAYSVIAYQLAYLKANYPIAFFIEMLSSQMGNQDKIQVYLREAKAREIRVLPPSINDSIGKFKAEKQGIRIGLNLIKGVGYQAFQEIFEVRKNQRFKSLFDFCLRVPLQKVNRSIIESLILAGAFDELHNNRATMLASLDEAMEQGELFKEFDDQMHLFEGDLALDFSYTETDPFPVMHQLMMEKEVIGFFVSTHPLAEVRDKIRQIGYITIQQAIQAKQKKTKMAAVVQSLKVIRTKKGEAMAFVMLADESAELDAVLFPAVFRQVNHWLEEDSFVFVEGRLEERNQKKQLLVDVIQPYQLDEKQFTSDKIYIKVEREQKEAMTKLGEFATKYPGASTVYLYQGDANKLFKMSADYNMDNNWNVIKELKQYFGDGNVVIRHSS</sequence>
<dbReference type="Gene3D" id="1.10.10.1600">
    <property type="entry name" value="Bacterial DNA polymerase III alpha subunit, thumb domain"/>
    <property type="match status" value="1"/>
</dbReference>
<evidence type="ECO:0000259" key="11">
    <source>
        <dbReference type="SMART" id="SM00481"/>
    </source>
</evidence>
<dbReference type="RefSeq" id="WP_244746596.1">
    <property type="nucleotide sequence ID" value="NZ_CP095071.1"/>
</dbReference>
<evidence type="ECO:0000256" key="4">
    <source>
        <dbReference type="ARBA" id="ARBA00019114"/>
    </source>
</evidence>
<reference evidence="12 13" key="1">
    <citation type="submission" date="2022-04" db="EMBL/GenBank/DDBJ databases">
        <title>Gracilibacillus sp. isolated from saltern.</title>
        <authorList>
            <person name="Won M."/>
            <person name="Lee C.-M."/>
            <person name="Woen H.-Y."/>
            <person name="Kwon S.-W."/>
        </authorList>
    </citation>
    <scope>NUCLEOTIDE SEQUENCE [LARGE SCALE GENOMIC DNA]</scope>
    <source>
        <strain evidence="12 13">SSPM10-3</strain>
    </source>
</reference>
<proteinExistence type="inferred from homology"/>
<comment type="function">
    <text evidence="9">DNA polymerase III is a complex, multichain enzyme responsible for most of the replicative synthesis in bacteria. This DNA polymerase also exhibits 3' to 5' exonuclease activity. The alpha chain is the DNA polymerase.</text>
</comment>
<dbReference type="InterPro" id="IPR011708">
    <property type="entry name" value="DNA_pol3_alpha_NTPase_dom"/>
</dbReference>
<comment type="catalytic activity">
    <reaction evidence="10">
        <text>DNA(n) + a 2'-deoxyribonucleoside 5'-triphosphate = DNA(n+1) + diphosphate</text>
        <dbReference type="Rhea" id="RHEA:22508"/>
        <dbReference type="Rhea" id="RHEA-COMP:17339"/>
        <dbReference type="Rhea" id="RHEA-COMP:17340"/>
        <dbReference type="ChEBI" id="CHEBI:33019"/>
        <dbReference type="ChEBI" id="CHEBI:61560"/>
        <dbReference type="ChEBI" id="CHEBI:173112"/>
        <dbReference type="EC" id="2.7.7.7"/>
    </reaction>
</comment>
<dbReference type="EC" id="2.7.7.7" evidence="3"/>
<dbReference type="PANTHER" id="PTHR32294">
    <property type="entry name" value="DNA POLYMERASE III SUBUNIT ALPHA"/>
    <property type="match status" value="1"/>
</dbReference>
<keyword evidence="5 12" id="KW-0808">Transferase</keyword>
<evidence type="ECO:0000256" key="8">
    <source>
        <dbReference type="ARBA" id="ARBA00022932"/>
    </source>
</evidence>
<dbReference type="CDD" id="cd04485">
    <property type="entry name" value="DnaE_OBF"/>
    <property type="match status" value="1"/>
</dbReference>
<keyword evidence="8" id="KW-0239">DNA-directed DNA polymerase</keyword>
<organism evidence="12 13">
    <name type="scientific">Gracilibacillus salinarum</name>
    <dbReference type="NCBI Taxonomy" id="2932255"/>
    <lineage>
        <taxon>Bacteria</taxon>
        <taxon>Bacillati</taxon>
        <taxon>Bacillota</taxon>
        <taxon>Bacilli</taxon>
        <taxon>Bacillales</taxon>
        <taxon>Bacillaceae</taxon>
        <taxon>Gracilibacillus</taxon>
    </lineage>
</organism>
<dbReference type="CDD" id="cd07431">
    <property type="entry name" value="PHP_PolIIIA"/>
    <property type="match status" value="1"/>
</dbReference>
<evidence type="ECO:0000256" key="9">
    <source>
        <dbReference type="ARBA" id="ARBA00025611"/>
    </source>
</evidence>
<dbReference type="InterPro" id="IPR004365">
    <property type="entry name" value="NA-bd_OB_tRNA"/>
</dbReference>
<keyword evidence="13" id="KW-1185">Reference proteome</keyword>
<gene>
    <name evidence="12" type="primary">dnaE</name>
    <name evidence="12" type="ORF">MUN87_05135</name>
</gene>
<dbReference type="Pfam" id="PF17657">
    <property type="entry name" value="DNA_pol3_finger"/>
    <property type="match status" value="1"/>
</dbReference>
<evidence type="ECO:0000313" key="13">
    <source>
        <dbReference type="Proteomes" id="UP000831537"/>
    </source>
</evidence>
<dbReference type="EMBL" id="CP095071">
    <property type="protein sequence ID" value="UOQ86278.1"/>
    <property type="molecule type" value="Genomic_DNA"/>
</dbReference>
<dbReference type="InterPro" id="IPR004013">
    <property type="entry name" value="PHP_dom"/>
</dbReference>
<comment type="subcellular location">
    <subcellularLocation>
        <location evidence="1">Cytoplasm</location>
    </subcellularLocation>
</comment>
<dbReference type="SMART" id="SM00481">
    <property type="entry name" value="POLIIIAc"/>
    <property type="match status" value="1"/>
</dbReference>
<dbReference type="SUPFAM" id="SSF160975">
    <property type="entry name" value="AF1531-like"/>
    <property type="match status" value="1"/>
</dbReference>
<dbReference type="InterPro" id="IPR040982">
    <property type="entry name" value="DNA_pol3_finger"/>
</dbReference>
<dbReference type="InterPro" id="IPR004805">
    <property type="entry name" value="DnaE2/DnaE/PolC"/>
</dbReference>
<dbReference type="PANTHER" id="PTHR32294:SF0">
    <property type="entry name" value="DNA POLYMERASE III SUBUNIT ALPHA"/>
    <property type="match status" value="1"/>
</dbReference>
<evidence type="ECO:0000256" key="5">
    <source>
        <dbReference type="ARBA" id="ARBA00022679"/>
    </source>
</evidence>
<dbReference type="NCBIfam" id="NF004226">
    <property type="entry name" value="PRK05673.1"/>
    <property type="match status" value="1"/>
</dbReference>
<evidence type="ECO:0000256" key="10">
    <source>
        <dbReference type="ARBA" id="ARBA00049244"/>
    </source>
</evidence>
<evidence type="ECO:0000256" key="1">
    <source>
        <dbReference type="ARBA" id="ARBA00004496"/>
    </source>
</evidence>
<feature type="domain" description="Polymerase/histidinol phosphatase N-terminal" evidence="11">
    <location>
        <begin position="5"/>
        <end position="72"/>
    </location>
</feature>
<dbReference type="Gene3D" id="1.10.150.870">
    <property type="match status" value="1"/>
</dbReference>
<name>A0ABY4GPG2_9BACI</name>
<dbReference type="SUPFAM" id="SSF89550">
    <property type="entry name" value="PHP domain-like"/>
    <property type="match status" value="1"/>
</dbReference>
<dbReference type="InterPro" id="IPR041931">
    <property type="entry name" value="DNA_pol3_alpha_thumb_dom"/>
</dbReference>